<feature type="chain" id="PRO_5038549204" description="Lipoprotein" evidence="1">
    <location>
        <begin position="30"/>
        <end position="287"/>
    </location>
</feature>
<evidence type="ECO:0000256" key="1">
    <source>
        <dbReference type="SAM" id="SignalP"/>
    </source>
</evidence>
<comment type="caution">
    <text evidence="2">The sequence shown here is derived from an EMBL/GenBank/DDBJ whole genome shotgun (WGS) entry which is preliminary data.</text>
</comment>
<dbReference type="AlphaFoldDB" id="A0A9D2PYP1"/>
<reference evidence="2" key="1">
    <citation type="journal article" date="2021" name="PeerJ">
        <title>Extensive microbial diversity within the chicken gut microbiome revealed by metagenomics and culture.</title>
        <authorList>
            <person name="Gilroy R."/>
            <person name="Ravi A."/>
            <person name="Getino M."/>
            <person name="Pursley I."/>
            <person name="Horton D.L."/>
            <person name="Alikhan N.F."/>
            <person name="Baker D."/>
            <person name="Gharbi K."/>
            <person name="Hall N."/>
            <person name="Watson M."/>
            <person name="Adriaenssens E.M."/>
            <person name="Foster-Nyarko E."/>
            <person name="Jarju S."/>
            <person name="Secka A."/>
            <person name="Antonio M."/>
            <person name="Oren A."/>
            <person name="Chaudhuri R.R."/>
            <person name="La Ragione R."/>
            <person name="Hildebrand F."/>
            <person name="Pallen M.J."/>
        </authorList>
    </citation>
    <scope>NUCLEOTIDE SEQUENCE</scope>
    <source>
        <strain evidence="2">CHK130-7132</strain>
    </source>
</reference>
<evidence type="ECO:0008006" key="4">
    <source>
        <dbReference type="Google" id="ProtNLM"/>
    </source>
</evidence>
<gene>
    <name evidence="2" type="ORF">H9932_03300</name>
</gene>
<dbReference type="Proteomes" id="UP000823854">
    <property type="component" value="Unassembled WGS sequence"/>
</dbReference>
<sequence length="287" mass="30196">MTPLRAGRPRRRALAPLGLLASTALLAPACSPSPVPTSGDVPRSPLAALDPADWDARTAEELLALPLDGAAEELETWAGIGAREGDVAASREAIVDFVAAAYLSPEELRGLDDAATLDRLTARTPEAWLDPLRTAWEDGGRPFYSIALAEPFRTVGLPALSASWHRAEQDGAPVLALAATIAWAVIDTGTRAVGVIAHRLGLIAELDDSGGLVDGHLRVTMHGLDGCGIEENEGLLVPALADEDAHRSVQEATRQDVLGAPRIPLAEVLEEDSALFAGDDRTYLTCS</sequence>
<protein>
    <recommendedName>
        <fullName evidence="4">Lipoprotein</fullName>
    </recommendedName>
</protein>
<feature type="signal peptide" evidence="1">
    <location>
        <begin position="1"/>
        <end position="29"/>
    </location>
</feature>
<reference evidence="2" key="2">
    <citation type="submission" date="2021-04" db="EMBL/GenBank/DDBJ databases">
        <authorList>
            <person name="Gilroy R."/>
        </authorList>
    </citation>
    <scope>NUCLEOTIDE SEQUENCE</scope>
    <source>
        <strain evidence="2">CHK130-7132</strain>
    </source>
</reference>
<accession>A0A9D2PYP1</accession>
<dbReference type="EMBL" id="DWWC01000068">
    <property type="protein sequence ID" value="HJC68693.1"/>
    <property type="molecule type" value="Genomic_DNA"/>
</dbReference>
<name>A0A9D2PYP1_9MICO</name>
<organism evidence="2 3">
    <name type="scientific">Candidatus Brachybacterium intestinipullorum</name>
    <dbReference type="NCBI Taxonomy" id="2838512"/>
    <lineage>
        <taxon>Bacteria</taxon>
        <taxon>Bacillati</taxon>
        <taxon>Actinomycetota</taxon>
        <taxon>Actinomycetes</taxon>
        <taxon>Micrococcales</taxon>
        <taxon>Dermabacteraceae</taxon>
        <taxon>Brachybacterium</taxon>
    </lineage>
</organism>
<evidence type="ECO:0000313" key="2">
    <source>
        <dbReference type="EMBL" id="HJC68693.1"/>
    </source>
</evidence>
<evidence type="ECO:0000313" key="3">
    <source>
        <dbReference type="Proteomes" id="UP000823854"/>
    </source>
</evidence>
<keyword evidence="1" id="KW-0732">Signal</keyword>
<proteinExistence type="predicted"/>